<proteinExistence type="inferred from homology"/>
<dbReference type="RefSeq" id="WP_116023699.1">
    <property type="nucleotide sequence ID" value="NZ_QTTT01000001.1"/>
</dbReference>
<dbReference type="SUPFAM" id="SSF103481">
    <property type="entry name" value="Multidrug resistance efflux transporter EmrE"/>
    <property type="match status" value="2"/>
</dbReference>
<dbReference type="OrthoDB" id="6119273at2"/>
<dbReference type="InterPro" id="IPR000620">
    <property type="entry name" value="EamA_dom"/>
</dbReference>
<evidence type="ECO:0000256" key="6">
    <source>
        <dbReference type="SAM" id="Phobius"/>
    </source>
</evidence>
<dbReference type="AlphaFoldDB" id="A0A3D9SQH0"/>
<dbReference type="InterPro" id="IPR050638">
    <property type="entry name" value="AA-Vitamin_Transporters"/>
</dbReference>
<feature type="transmembrane region" description="Helical" evidence="6">
    <location>
        <begin position="223"/>
        <end position="244"/>
    </location>
</feature>
<feature type="transmembrane region" description="Helical" evidence="6">
    <location>
        <begin position="190"/>
        <end position="211"/>
    </location>
</feature>
<feature type="transmembrane region" description="Helical" evidence="6">
    <location>
        <begin position="160"/>
        <end position="178"/>
    </location>
</feature>
<dbReference type="Pfam" id="PF00892">
    <property type="entry name" value="EamA"/>
    <property type="match status" value="2"/>
</dbReference>
<keyword evidence="5 6" id="KW-0472">Membrane</keyword>
<feature type="domain" description="EamA" evidence="7">
    <location>
        <begin position="162"/>
        <end position="295"/>
    </location>
</feature>
<evidence type="ECO:0000256" key="2">
    <source>
        <dbReference type="ARBA" id="ARBA00007362"/>
    </source>
</evidence>
<dbReference type="InterPro" id="IPR037185">
    <property type="entry name" value="EmrE-like"/>
</dbReference>
<accession>A0A3D9SQH0</accession>
<dbReference type="GO" id="GO:0016020">
    <property type="term" value="C:membrane"/>
    <property type="evidence" value="ECO:0007669"/>
    <property type="project" value="UniProtKB-SubCell"/>
</dbReference>
<comment type="subcellular location">
    <subcellularLocation>
        <location evidence="1">Membrane</location>
        <topology evidence="1">Multi-pass membrane protein</topology>
    </subcellularLocation>
</comment>
<feature type="transmembrane region" description="Helical" evidence="6">
    <location>
        <begin position="41"/>
        <end position="59"/>
    </location>
</feature>
<dbReference type="PANTHER" id="PTHR32322">
    <property type="entry name" value="INNER MEMBRANE TRANSPORTER"/>
    <property type="match status" value="1"/>
</dbReference>
<evidence type="ECO:0000256" key="5">
    <source>
        <dbReference type="ARBA" id="ARBA00023136"/>
    </source>
</evidence>
<sequence length="309" mass="31463">MQLVLTRPRLSLGVTLCLVSAAGFGMSAIFAKETYASGTGVHTMLTLRFVIAALLFWLLVALRAQGRRPASRTFPRGRVLLHCVGLGAVGYACQAAFYFGALARISGSLAALLLYTYPPLVAGVAVALRRERMDARKTVALTCSVGGVLLLLGGGVEGGAASGVLMALAAGATYAIYLTVADGLPDDLDLYVLSAIVCTGAAVSLSLAGLVTGGLEAPAEAAGWLWTALLAVFATFLPIVCLLAGMRAVGASTAAIVSYAEPAVAVASTALVYGESLTVAQAVGGVVVLSTVAILRTNDRQREAVSSVA</sequence>
<evidence type="ECO:0000313" key="8">
    <source>
        <dbReference type="EMBL" id="REE98212.1"/>
    </source>
</evidence>
<feature type="transmembrane region" description="Helical" evidence="6">
    <location>
        <begin position="79"/>
        <end position="99"/>
    </location>
</feature>
<protein>
    <submittedName>
        <fullName evidence="8">Threonine/homoserine efflux transporter RhtA</fullName>
    </submittedName>
</protein>
<gene>
    <name evidence="8" type="ORF">DFJ69_3696</name>
</gene>
<evidence type="ECO:0000259" key="7">
    <source>
        <dbReference type="Pfam" id="PF00892"/>
    </source>
</evidence>
<name>A0A3D9SQH0_9ACTN</name>
<dbReference type="PANTHER" id="PTHR32322:SF2">
    <property type="entry name" value="EAMA DOMAIN-CONTAINING PROTEIN"/>
    <property type="match status" value="1"/>
</dbReference>
<feature type="transmembrane region" description="Helical" evidence="6">
    <location>
        <begin position="256"/>
        <end position="273"/>
    </location>
</feature>
<dbReference type="Proteomes" id="UP000256661">
    <property type="component" value="Unassembled WGS sequence"/>
</dbReference>
<reference evidence="8 9" key="1">
    <citation type="submission" date="2018-08" db="EMBL/GenBank/DDBJ databases">
        <title>Sequencing the genomes of 1000 actinobacteria strains.</title>
        <authorList>
            <person name="Klenk H.-P."/>
        </authorList>
    </citation>
    <scope>NUCLEOTIDE SEQUENCE [LARGE SCALE GENOMIC DNA]</scope>
    <source>
        <strain evidence="8 9">DSM 43927</strain>
    </source>
</reference>
<feature type="domain" description="EamA" evidence="7">
    <location>
        <begin position="12"/>
        <end position="152"/>
    </location>
</feature>
<comment type="similarity">
    <text evidence="2">Belongs to the EamA transporter family.</text>
</comment>
<feature type="transmembrane region" description="Helical" evidence="6">
    <location>
        <begin position="138"/>
        <end position="154"/>
    </location>
</feature>
<feature type="transmembrane region" description="Helical" evidence="6">
    <location>
        <begin position="279"/>
        <end position="295"/>
    </location>
</feature>
<evidence type="ECO:0000256" key="1">
    <source>
        <dbReference type="ARBA" id="ARBA00004141"/>
    </source>
</evidence>
<comment type="caution">
    <text evidence="8">The sequence shown here is derived from an EMBL/GenBank/DDBJ whole genome shotgun (WGS) entry which is preliminary data.</text>
</comment>
<evidence type="ECO:0000256" key="4">
    <source>
        <dbReference type="ARBA" id="ARBA00022989"/>
    </source>
</evidence>
<evidence type="ECO:0000313" key="9">
    <source>
        <dbReference type="Proteomes" id="UP000256661"/>
    </source>
</evidence>
<keyword evidence="9" id="KW-1185">Reference proteome</keyword>
<dbReference type="EMBL" id="QTTT01000001">
    <property type="protein sequence ID" value="REE98212.1"/>
    <property type="molecule type" value="Genomic_DNA"/>
</dbReference>
<keyword evidence="4 6" id="KW-1133">Transmembrane helix</keyword>
<feature type="transmembrane region" description="Helical" evidence="6">
    <location>
        <begin position="105"/>
        <end position="126"/>
    </location>
</feature>
<organism evidence="8 9">
    <name type="scientific">Thermomonospora umbrina</name>
    <dbReference type="NCBI Taxonomy" id="111806"/>
    <lineage>
        <taxon>Bacteria</taxon>
        <taxon>Bacillati</taxon>
        <taxon>Actinomycetota</taxon>
        <taxon>Actinomycetes</taxon>
        <taxon>Streptosporangiales</taxon>
        <taxon>Thermomonosporaceae</taxon>
        <taxon>Thermomonospora</taxon>
    </lineage>
</organism>
<keyword evidence="3 6" id="KW-0812">Transmembrane</keyword>
<evidence type="ECO:0000256" key="3">
    <source>
        <dbReference type="ARBA" id="ARBA00022692"/>
    </source>
</evidence>